<evidence type="ECO:0000256" key="8">
    <source>
        <dbReference type="ARBA" id="ARBA00024671"/>
    </source>
</evidence>
<dbReference type="Pfam" id="PF18794">
    <property type="entry name" value="HSM3_C"/>
    <property type="match status" value="1"/>
</dbReference>
<evidence type="ECO:0000256" key="2">
    <source>
        <dbReference type="ARBA" id="ARBA00006823"/>
    </source>
</evidence>
<sequence>MNSDHLSVLTNHISKSLELNTPLDEQLIHSALSELGATRITAADFGTFPQTVYALIDSPHLATVDPNLAIRNVISAVLSLTTTFETVSTLVPLPLVLKGLKAPPFQKLIIEDVVARSGDYLAGTEVYRALGALYFDPETALDIVELIQNTLVLLVKAPSNHLVRRRIGSSADVAQIIDAVVLTGALLGRIRLMDLMLSFLPLFPESQFATQWYTHQPSAFQSEDVLFVGNLIRYYTGLLDIVGMNREIVFPEGSAIPMTWLLKRIDSQIDILGEMYAQRASNEDVEMFYVNELTHFLARLSYVDPVRMEHLDRNYTIVDGSELLLSMADPAYLYSQHKTLVEDAVLSAPALRAKLLPVFLNLLLDARWFGEIAVTAYLGARSLNALQYDQVFRVMDALTRTEYGVRFMVGTPFLMNDYVLSNRFGKEATGVVLSQEMFQVKRTVLDRLMGERRGMVEGGIWWEKLCEYYKVFVTGEKRGEAQPAVFSTTG</sequence>
<dbReference type="RefSeq" id="XP_018984603.1">
    <property type="nucleotide sequence ID" value="XM_019130538.1"/>
</dbReference>
<dbReference type="EMBL" id="KV454433">
    <property type="protein sequence ID" value="ODQ79275.1"/>
    <property type="molecule type" value="Genomic_DNA"/>
</dbReference>
<dbReference type="Gene3D" id="1.25.40.580">
    <property type="match status" value="1"/>
</dbReference>
<organism evidence="11 12">
    <name type="scientific">Babjeviella inositovora NRRL Y-12698</name>
    <dbReference type="NCBI Taxonomy" id="984486"/>
    <lineage>
        <taxon>Eukaryota</taxon>
        <taxon>Fungi</taxon>
        <taxon>Dikarya</taxon>
        <taxon>Ascomycota</taxon>
        <taxon>Saccharomycotina</taxon>
        <taxon>Pichiomycetes</taxon>
        <taxon>Serinales incertae sedis</taxon>
        <taxon>Babjeviella</taxon>
    </lineage>
</organism>
<dbReference type="GeneID" id="30148391"/>
<dbReference type="Gene3D" id="1.25.10.50">
    <property type="match status" value="1"/>
</dbReference>
<dbReference type="AlphaFoldDB" id="A0A1E3QNL2"/>
<keyword evidence="7" id="KW-0234">DNA repair</keyword>
<evidence type="ECO:0000313" key="11">
    <source>
        <dbReference type="EMBL" id="ODQ79275.1"/>
    </source>
</evidence>
<accession>A0A1E3QNL2</accession>
<dbReference type="Pfam" id="PF18795">
    <property type="entry name" value="HSM3_N"/>
    <property type="match status" value="1"/>
</dbReference>
<evidence type="ECO:0000259" key="10">
    <source>
        <dbReference type="Pfam" id="PF18795"/>
    </source>
</evidence>
<dbReference type="STRING" id="984486.A0A1E3QNL2"/>
<evidence type="ECO:0000256" key="4">
    <source>
        <dbReference type="ARBA" id="ARBA00022490"/>
    </source>
</evidence>
<name>A0A1E3QNL2_9ASCO</name>
<gene>
    <name evidence="11" type="ORF">BABINDRAFT_167795</name>
</gene>
<evidence type="ECO:0000256" key="7">
    <source>
        <dbReference type="ARBA" id="ARBA00023204"/>
    </source>
</evidence>
<evidence type="ECO:0000256" key="6">
    <source>
        <dbReference type="ARBA" id="ARBA00023186"/>
    </source>
</evidence>
<feature type="domain" description="DNA mismatch repair protein HSM3 C-terminal" evidence="9">
    <location>
        <begin position="324"/>
        <end position="487"/>
    </location>
</feature>
<dbReference type="GO" id="GO:0005737">
    <property type="term" value="C:cytoplasm"/>
    <property type="evidence" value="ECO:0007669"/>
    <property type="project" value="UniProtKB-SubCell"/>
</dbReference>
<dbReference type="GO" id="GO:0006281">
    <property type="term" value="P:DNA repair"/>
    <property type="evidence" value="ECO:0007669"/>
    <property type="project" value="UniProtKB-KW"/>
</dbReference>
<evidence type="ECO:0000256" key="5">
    <source>
        <dbReference type="ARBA" id="ARBA00022763"/>
    </source>
</evidence>
<keyword evidence="5" id="KW-0227">DNA damage</keyword>
<comment type="function">
    <text evidence="8">Involved in DNA mismatch repair in slow-growing cells. Acts as a chaperone during the assembly of the 26S proteasome, specifically of the base subcomplex of the 19S regulatory complex (RC).</text>
</comment>
<protein>
    <recommendedName>
        <fullName evidence="3">DNA mismatch repair protein HSM3</fullName>
    </recommendedName>
</protein>
<proteinExistence type="inferred from homology"/>
<evidence type="ECO:0000259" key="9">
    <source>
        <dbReference type="Pfam" id="PF18794"/>
    </source>
</evidence>
<feature type="domain" description="DNA mismatch repair protein HSM3 N-terminal" evidence="10">
    <location>
        <begin position="7"/>
        <end position="240"/>
    </location>
</feature>
<comment type="similarity">
    <text evidence="2">Belongs to the proteasome subunit S5B/HSM3 family.</text>
</comment>
<keyword evidence="4" id="KW-0963">Cytoplasm</keyword>
<dbReference type="Proteomes" id="UP000094336">
    <property type="component" value="Unassembled WGS sequence"/>
</dbReference>
<dbReference type="InterPro" id="IPR041335">
    <property type="entry name" value="HSM3_N"/>
</dbReference>
<reference evidence="12" key="1">
    <citation type="submission" date="2016-05" db="EMBL/GenBank/DDBJ databases">
        <title>Comparative genomics of biotechnologically important yeasts.</title>
        <authorList>
            <consortium name="DOE Joint Genome Institute"/>
            <person name="Riley R."/>
            <person name="Haridas S."/>
            <person name="Wolfe K.H."/>
            <person name="Lopes M.R."/>
            <person name="Hittinger C.T."/>
            <person name="Goker M."/>
            <person name="Salamov A."/>
            <person name="Wisecaver J."/>
            <person name="Long T.M."/>
            <person name="Aerts A.L."/>
            <person name="Barry K."/>
            <person name="Choi C."/>
            <person name="Clum A."/>
            <person name="Coughlan A.Y."/>
            <person name="Deshpande S."/>
            <person name="Douglass A.P."/>
            <person name="Hanson S.J."/>
            <person name="Klenk H.-P."/>
            <person name="Labutti K."/>
            <person name="Lapidus A."/>
            <person name="Lindquist E."/>
            <person name="Lipzen A."/>
            <person name="Meier-Kolthoff J.P."/>
            <person name="Ohm R.A."/>
            <person name="Otillar R.P."/>
            <person name="Pangilinan J."/>
            <person name="Peng Y."/>
            <person name="Rokas A."/>
            <person name="Rosa C.A."/>
            <person name="Scheuner C."/>
            <person name="Sibirny A.A."/>
            <person name="Slot J.C."/>
            <person name="Stielow J.B."/>
            <person name="Sun H."/>
            <person name="Kurtzman C.P."/>
            <person name="Blackwell M."/>
            <person name="Grigoriev I.V."/>
            <person name="Jeffries T.W."/>
        </authorList>
    </citation>
    <scope>NUCLEOTIDE SEQUENCE [LARGE SCALE GENOMIC DNA]</scope>
    <source>
        <strain evidence="12">NRRL Y-12698</strain>
    </source>
</reference>
<keyword evidence="12" id="KW-1185">Reference proteome</keyword>
<evidence type="ECO:0000256" key="3">
    <source>
        <dbReference type="ARBA" id="ARBA00019167"/>
    </source>
</evidence>
<evidence type="ECO:0000313" key="12">
    <source>
        <dbReference type="Proteomes" id="UP000094336"/>
    </source>
</evidence>
<keyword evidence="6" id="KW-0143">Chaperone</keyword>
<dbReference type="InterPro" id="IPR040752">
    <property type="entry name" value="HSM3_C"/>
</dbReference>
<comment type="subcellular location">
    <subcellularLocation>
        <location evidence="1">Cytoplasm</location>
    </subcellularLocation>
</comment>
<evidence type="ECO:0000256" key="1">
    <source>
        <dbReference type="ARBA" id="ARBA00004496"/>
    </source>
</evidence>